<evidence type="ECO:0000313" key="1">
    <source>
        <dbReference type="EMBL" id="CAF0694658.1"/>
    </source>
</evidence>
<organism evidence="1 2">
    <name type="scientific">Candidatus Methylacidithermus pantelleriae</name>
    <dbReference type="NCBI Taxonomy" id="2744239"/>
    <lineage>
        <taxon>Bacteria</taxon>
        <taxon>Pseudomonadati</taxon>
        <taxon>Verrucomicrobiota</taxon>
        <taxon>Methylacidiphilae</taxon>
        <taxon>Methylacidiphilales</taxon>
        <taxon>Methylacidiphilaceae</taxon>
        <taxon>Candidatus Methylacidithermus</taxon>
    </lineage>
</organism>
<dbReference type="Proteomes" id="UP000663859">
    <property type="component" value="Unassembled WGS sequence"/>
</dbReference>
<sequence>MRRLSRRMAWPSTRRCVSANERSGLSQTIGVGSRTLLSSKGLRIVKAVKEVSSGRNGQRERARWAGLWSEGRRYPGPSTATS</sequence>
<comment type="caution">
    <text evidence="1">The sequence shown here is derived from an EMBL/GenBank/DDBJ whole genome shotgun (WGS) entry which is preliminary data.</text>
</comment>
<accession>A0A8J2FNB2</accession>
<evidence type="ECO:0000313" key="2">
    <source>
        <dbReference type="Proteomes" id="UP000663859"/>
    </source>
</evidence>
<dbReference type="EMBL" id="CAJNOB010000009">
    <property type="protein sequence ID" value="CAF0694658.1"/>
    <property type="molecule type" value="Genomic_DNA"/>
</dbReference>
<keyword evidence="2" id="KW-1185">Reference proteome</keyword>
<proteinExistence type="predicted"/>
<dbReference type="AlphaFoldDB" id="A0A8J2FNB2"/>
<protein>
    <submittedName>
        <fullName evidence="1">Uncharacterized protein</fullName>
    </submittedName>
</protein>
<name>A0A8J2FNB2_9BACT</name>
<gene>
    <name evidence="1" type="ORF">MPNT_170025</name>
</gene>
<reference evidence="1" key="1">
    <citation type="submission" date="2021-02" db="EMBL/GenBank/DDBJ databases">
        <authorList>
            <person name="Cremers G."/>
            <person name="Picone N."/>
        </authorList>
    </citation>
    <scope>NUCLEOTIDE SEQUENCE</scope>
    <source>
        <strain evidence="1">PQ17</strain>
    </source>
</reference>